<dbReference type="Pfam" id="PF07971">
    <property type="entry name" value="Glyco_hydro_92"/>
    <property type="match status" value="1"/>
</dbReference>
<evidence type="ECO:0000259" key="4">
    <source>
        <dbReference type="Pfam" id="PF07971"/>
    </source>
</evidence>
<sequence length="749" mass="86431">MNLVFNKNLINCIQFFVISFFFFSCSNSENRISENGDNVKYVDPQIGGVAPFLQPTRTRIHLPNSMVRMYPERKDYRDDQITSFPLTTRKHRSDLLFNIMPVSGAINEADKPISAWDQELEIAKPHYYSTWLEDYNITAEFTPAAQAGIFRFTYKNNNTRKLFLSDLSGDDWQLNEDGSLTGTEDFEGMVGYVYAVTDEKGAFTSIKTPENTLNSWMTWNNANIKQIQFKYGISFISIEQAKKNLEREIPDFNFENVKEKAHKKWSDLLNQIEVEGGTDAYKRTFYTALYRSYERMINITEDGNYFSNYDQKVHEGEQKFYADDWVWDTFLALHPLRYILQPEIESDMMASYVRMYEQSGWLPQFPQIHGDAPPMNGFHSTIMLLDAYRKGVRDFDAEIAFQAMKKNALEGTMVPWKMGAHAPLDKIALKLGYFPALYPGEKETEPRVHDFEKRQAVAVTLAQGYDDWALAQFAKELGKEEDYKYFSKTAQNYKNLYWKEKGFFMPKDAKGNWIDIDPKFDGGMGGRDYYDENNGWTYLWNVQQDILGLQELMGGRKTFEERLDQMFREDLGRSTYALNARFPDFTGIIGQYSMGNEPSFHIPYLYNFTDSPWKAQKKIRMLLNTWFKDNIFGIPGDEDGGGMSAFVVFSAMGFYPITPGIPVYTIGSPLFSKISIKLPKGKKFTINAPNCNETNKYIQSAILNGKELKGPWFTHEDLVNGATITLEMGKYPNKNWGADPSLIPNNFKN</sequence>
<dbReference type="InterPro" id="IPR005887">
    <property type="entry name" value="GH92_a_mannosidase_put"/>
</dbReference>
<organism evidence="6">
    <name type="scientific">uncultured Polaribacter sp</name>
    <dbReference type="NCBI Taxonomy" id="174711"/>
    <lineage>
        <taxon>Bacteria</taxon>
        <taxon>Pseudomonadati</taxon>
        <taxon>Bacteroidota</taxon>
        <taxon>Flavobacteriia</taxon>
        <taxon>Flavobacteriales</taxon>
        <taxon>Flavobacteriaceae</taxon>
        <taxon>environmental samples</taxon>
    </lineage>
</organism>
<dbReference type="Gene3D" id="2.70.98.10">
    <property type="match status" value="1"/>
</dbReference>
<evidence type="ECO:0000256" key="3">
    <source>
        <dbReference type="ARBA" id="ARBA00022837"/>
    </source>
</evidence>
<dbReference type="Gene3D" id="1.20.1050.60">
    <property type="entry name" value="alpha-1,2-mannosidase"/>
    <property type="match status" value="1"/>
</dbReference>
<dbReference type="Gene3D" id="3.30.2080.10">
    <property type="entry name" value="GH92 mannosidase domain"/>
    <property type="match status" value="1"/>
</dbReference>
<dbReference type="EMBL" id="FQ032834">
    <property type="protein sequence ID" value="CBL88226.1"/>
    <property type="molecule type" value="Genomic_DNA"/>
</dbReference>
<protein>
    <submittedName>
        <fullName evidence="6">Glycoside hydrolase family 92</fullName>
    </submittedName>
</protein>
<feature type="domain" description="Glycosyl hydrolase family 92 N-terminal" evidence="5">
    <location>
        <begin position="41"/>
        <end position="234"/>
    </location>
</feature>
<dbReference type="InterPro" id="IPR041371">
    <property type="entry name" value="GH92_N"/>
</dbReference>
<evidence type="ECO:0000256" key="1">
    <source>
        <dbReference type="ARBA" id="ARBA00001913"/>
    </source>
</evidence>
<evidence type="ECO:0000256" key="2">
    <source>
        <dbReference type="ARBA" id="ARBA00011245"/>
    </source>
</evidence>
<dbReference type="InterPro" id="IPR050883">
    <property type="entry name" value="PNGase"/>
</dbReference>
<dbReference type="FunFam" id="3.30.2080.10:FF:000001">
    <property type="entry name" value="Alpha-1,2-mannosidase subfamily"/>
    <property type="match status" value="1"/>
</dbReference>
<evidence type="ECO:0000259" key="5">
    <source>
        <dbReference type="Pfam" id="PF17678"/>
    </source>
</evidence>
<comment type="cofactor">
    <cofactor evidence="1">
        <name>Ca(2+)</name>
        <dbReference type="ChEBI" id="CHEBI:29108"/>
    </cofactor>
</comment>
<dbReference type="AlphaFoldDB" id="F4MNJ1"/>
<keyword evidence="3" id="KW-0106">Calcium</keyword>
<dbReference type="GO" id="GO:0000224">
    <property type="term" value="F:peptide-N4-(N-acetyl-beta-glucosaminyl)asparagine amidase activity"/>
    <property type="evidence" value="ECO:0007669"/>
    <property type="project" value="TreeGrafter"/>
</dbReference>
<gene>
    <name evidence="6" type="ORF">S3_860_0011</name>
</gene>
<dbReference type="PROSITE" id="PS51257">
    <property type="entry name" value="PROKAR_LIPOPROTEIN"/>
    <property type="match status" value="1"/>
</dbReference>
<accession>F4MNJ1</accession>
<dbReference type="GO" id="GO:0030246">
    <property type="term" value="F:carbohydrate binding"/>
    <property type="evidence" value="ECO:0007669"/>
    <property type="project" value="InterPro"/>
</dbReference>
<dbReference type="Pfam" id="PF17678">
    <property type="entry name" value="Glyco_hydro_92N"/>
    <property type="match status" value="1"/>
</dbReference>
<proteinExistence type="predicted"/>
<reference evidence="6" key="2">
    <citation type="journal article" date="2012" name="Environ. Microbiol.">
        <title>Genomic content of uncultured Bacteroidetes from contrasting oceanic provinces in the North Atlantic Ocean.</title>
        <authorList>
            <person name="Gomez-Pereira P.R."/>
            <person name="Schuler M."/>
            <person name="Fuchs B.M."/>
            <person name="Bennke C."/>
            <person name="Teeling H."/>
            <person name="Waldmann J."/>
            <person name="Richter M."/>
            <person name="Barbe V."/>
            <person name="Bataille E."/>
            <person name="Glockner F.O."/>
            <person name="Amann R."/>
        </authorList>
    </citation>
    <scope>NUCLEOTIDE SEQUENCE</scope>
</reference>
<dbReference type="InterPro" id="IPR014718">
    <property type="entry name" value="GH-type_carb-bd"/>
</dbReference>
<dbReference type="GO" id="GO:0006516">
    <property type="term" value="P:glycoprotein catabolic process"/>
    <property type="evidence" value="ECO:0007669"/>
    <property type="project" value="TreeGrafter"/>
</dbReference>
<dbReference type="NCBIfam" id="TIGR01180">
    <property type="entry name" value="aman2_put"/>
    <property type="match status" value="1"/>
</dbReference>
<dbReference type="GO" id="GO:0005975">
    <property type="term" value="P:carbohydrate metabolic process"/>
    <property type="evidence" value="ECO:0007669"/>
    <property type="project" value="InterPro"/>
</dbReference>
<dbReference type="InterPro" id="IPR012939">
    <property type="entry name" value="Glyco_hydro_92"/>
</dbReference>
<dbReference type="InterPro" id="IPR008928">
    <property type="entry name" value="6-hairpin_glycosidase_sf"/>
</dbReference>
<dbReference type="SUPFAM" id="SSF48208">
    <property type="entry name" value="Six-hairpin glycosidases"/>
    <property type="match status" value="1"/>
</dbReference>
<dbReference type="GO" id="GO:0005829">
    <property type="term" value="C:cytosol"/>
    <property type="evidence" value="ECO:0007669"/>
    <property type="project" value="TreeGrafter"/>
</dbReference>
<feature type="domain" description="Glycosyl hydrolase family 92" evidence="4">
    <location>
        <begin position="240"/>
        <end position="730"/>
    </location>
</feature>
<dbReference type="PANTHER" id="PTHR12143">
    <property type="entry name" value="PEPTIDE N-GLYCANASE PNGASE -RELATED"/>
    <property type="match status" value="1"/>
</dbReference>
<name>F4MNJ1_9FLAO</name>
<dbReference type="Gene3D" id="1.20.1610.10">
    <property type="entry name" value="alpha-1,2-mannosidases domains"/>
    <property type="match status" value="1"/>
</dbReference>
<dbReference type="PANTHER" id="PTHR12143:SF43">
    <property type="entry name" value="PUTATIVE-RELATED"/>
    <property type="match status" value="1"/>
</dbReference>
<evidence type="ECO:0000313" key="6">
    <source>
        <dbReference type="EMBL" id="CBL88226.1"/>
    </source>
</evidence>
<keyword evidence="6" id="KW-0378">Hydrolase</keyword>
<comment type="subunit">
    <text evidence="2">Monomer.</text>
</comment>
<reference evidence="6" key="1">
    <citation type="submission" date="2010-05" db="EMBL/GenBank/DDBJ databases">
        <authorList>
            <person name="Genoscope - CEA"/>
        </authorList>
    </citation>
    <scope>NUCLEOTIDE SEQUENCE</scope>
</reference>